<sequence>MSRRLEGKVAIVTGSNSGIGKGIAIAYAAEGARVVCASRSPTSSYAADIDEVATHDLINQNRGEAVFCKLVLTNADSRKQLVEEVVKRFGRIDILVNVAGNAYDMKSGKSFWDLHDEDIDQTIDLNLTSTLKLTRDVLKHMVAQEPDRLGERGRIISIGSVFGARGFSNTAVYSATKAGLVGATRSLAVECAPHRILVNVINPGTVVTGMTSGLPEPVESCLEQKALLGFGSTDDTAGAAVFLASAEAKWITGQDLFVDGGYTIS</sequence>
<dbReference type="InterPro" id="IPR002347">
    <property type="entry name" value="SDR_fam"/>
</dbReference>
<evidence type="ECO:0000256" key="2">
    <source>
        <dbReference type="ARBA" id="ARBA00022857"/>
    </source>
</evidence>
<comment type="caution">
    <text evidence="3">The sequence shown here is derived from an EMBL/GenBank/DDBJ whole genome shotgun (WGS) entry which is preliminary data.</text>
</comment>
<evidence type="ECO:0000313" key="3">
    <source>
        <dbReference type="EMBL" id="KAK2071382.1"/>
    </source>
</evidence>
<keyword evidence="2" id="KW-0521">NADP</keyword>
<dbReference type="AlphaFoldDB" id="A0AAD9I6R6"/>
<evidence type="ECO:0000256" key="1">
    <source>
        <dbReference type="ARBA" id="ARBA00006484"/>
    </source>
</evidence>
<comment type="similarity">
    <text evidence="1">Belongs to the short-chain dehydrogenases/reductases (SDR) family.</text>
</comment>
<organism evidence="3 4">
    <name type="scientific">Phyllachora maydis</name>
    <dbReference type="NCBI Taxonomy" id="1825666"/>
    <lineage>
        <taxon>Eukaryota</taxon>
        <taxon>Fungi</taxon>
        <taxon>Dikarya</taxon>
        <taxon>Ascomycota</taxon>
        <taxon>Pezizomycotina</taxon>
        <taxon>Sordariomycetes</taxon>
        <taxon>Sordariomycetidae</taxon>
        <taxon>Phyllachorales</taxon>
        <taxon>Phyllachoraceae</taxon>
        <taxon>Phyllachora</taxon>
    </lineage>
</organism>
<dbReference type="FunFam" id="3.40.50.720:FF:000084">
    <property type="entry name" value="Short-chain dehydrogenase reductase"/>
    <property type="match status" value="1"/>
</dbReference>
<accession>A0AAD9I6R6</accession>
<dbReference type="InterPro" id="IPR036291">
    <property type="entry name" value="NAD(P)-bd_dom_sf"/>
</dbReference>
<dbReference type="Pfam" id="PF13561">
    <property type="entry name" value="adh_short_C2"/>
    <property type="match status" value="1"/>
</dbReference>
<dbReference type="GO" id="GO:0016616">
    <property type="term" value="F:oxidoreductase activity, acting on the CH-OH group of donors, NAD or NADP as acceptor"/>
    <property type="evidence" value="ECO:0007669"/>
    <property type="project" value="TreeGrafter"/>
</dbReference>
<reference evidence="3" key="1">
    <citation type="journal article" date="2023" name="Mol. Plant Microbe Interact.">
        <title>Elucidating the Obligate Nature and Biological Capacity of an Invasive Fungal Corn Pathogen.</title>
        <authorList>
            <person name="MacCready J.S."/>
            <person name="Roggenkamp E.M."/>
            <person name="Gdanetz K."/>
            <person name="Chilvers M.I."/>
        </authorList>
    </citation>
    <scope>NUCLEOTIDE SEQUENCE</scope>
    <source>
        <strain evidence="3">PM02</strain>
    </source>
</reference>
<gene>
    <name evidence="3" type="ORF">P8C59_005811</name>
</gene>
<dbReference type="Proteomes" id="UP001217918">
    <property type="component" value="Unassembled WGS sequence"/>
</dbReference>
<dbReference type="PANTHER" id="PTHR42760">
    <property type="entry name" value="SHORT-CHAIN DEHYDROGENASES/REDUCTASES FAMILY MEMBER"/>
    <property type="match status" value="1"/>
</dbReference>
<dbReference type="PRINTS" id="PR00081">
    <property type="entry name" value="GDHRDH"/>
</dbReference>
<dbReference type="Gene3D" id="3.40.50.720">
    <property type="entry name" value="NAD(P)-binding Rossmann-like Domain"/>
    <property type="match status" value="1"/>
</dbReference>
<keyword evidence="4" id="KW-1185">Reference proteome</keyword>
<dbReference type="PRINTS" id="PR00080">
    <property type="entry name" value="SDRFAMILY"/>
</dbReference>
<evidence type="ECO:0000313" key="4">
    <source>
        <dbReference type="Proteomes" id="UP001217918"/>
    </source>
</evidence>
<proteinExistence type="inferred from homology"/>
<dbReference type="EMBL" id="JAQQPM010000005">
    <property type="protein sequence ID" value="KAK2071382.1"/>
    <property type="molecule type" value="Genomic_DNA"/>
</dbReference>
<dbReference type="CDD" id="cd05233">
    <property type="entry name" value="SDR_c"/>
    <property type="match status" value="1"/>
</dbReference>
<protein>
    <submittedName>
        <fullName evidence="3">Uncharacterized protein</fullName>
    </submittedName>
</protein>
<name>A0AAD9I6R6_9PEZI</name>
<dbReference type="SUPFAM" id="SSF51735">
    <property type="entry name" value="NAD(P)-binding Rossmann-fold domains"/>
    <property type="match status" value="1"/>
</dbReference>